<dbReference type="RefSeq" id="WP_231541255.1">
    <property type="nucleotide sequence ID" value="NZ_JAOXJW010000014.1"/>
</dbReference>
<name>A0AAW5YXG0_9LACO</name>
<dbReference type="InterPro" id="IPR025184">
    <property type="entry name" value="AadA_C"/>
</dbReference>
<dbReference type="Proteomes" id="UP001210502">
    <property type="component" value="Unassembled WGS sequence"/>
</dbReference>
<proteinExistence type="predicted"/>
<evidence type="ECO:0000313" key="4">
    <source>
        <dbReference type="Proteomes" id="UP001210502"/>
    </source>
</evidence>
<gene>
    <name evidence="3" type="ORF">PF586_05175</name>
</gene>
<sequence length="120" mass="13195">MHGTDPDLAAHLTILQAAGQVLLGPAITTVFGPVPATAYWDSIKSDIANVETAIVQLPMYTVLNLCRVRAYQQDQLIISKQAGGEWGLQQLPTQWHPLVRQALAAYAGQQDEQVIRYDQI</sequence>
<accession>A0AAW5YXG0</accession>
<evidence type="ECO:0000256" key="1">
    <source>
        <dbReference type="ARBA" id="ARBA00022679"/>
    </source>
</evidence>
<evidence type="ECO:0000313" key="3">
    <source>
        <dbReference type="EMBL" id="MDA3767858.1"/>
    </source>
</evidence>
<dbReference type="AlphaFoldDB" id="A0AAW5YXG0"/>
<comment type="caution">
    <text evidence="3">The sequence shown here is derived from an EMBL/GenBank/DDBJ whole genome shotgun (WGS) entry which is preliminary data.</text>
</comment>
<feature type="domain" description="Adenylyltransferase AadA C-terminal" evidence="2">
    <location>
        <begin position="29"/>
        <end position="113"/>
    </location>
</feature>
<reference evidence="3" key="1">
    <citation type="submission" date="2023-01" db="EMBL/GenBank/DDBJ databases">
        <title>Sequencing of the bacterial strains from artisanal fermented milk Matsoni.</title>
        <authorList>
            <person name="Rozman V."/>
            <person name="Accetto T."/>
            <person name="Bogovic Matijasic B."/>
        </authorList>
    </citation>
    <scope>NUCLEOTIDE SEQUENCE</scope>
    <source>
        <strain evidence="3">Lbl333</strain>
    </source>
</reference>
<evidence type="ECO:0000259" key="2">
    <source>
        <dbReference type="Pfam" id="PF13427"/>
    </source>
</evidence>
<organism evidence="3 4">
    <name type="scientific">Lactobacillus delbrueckii</name>
    <dbReference type="NCBI Taxonomy" id="1584"/>
    <lineage>
        <taxon>Bacteria</taxon>
        <taxon>Bacillati</taxon>
        <taxon>Bacillota</taxon>
        <taxon>Bacilli</taxon>
        <taxon>Lactobacillales</taxon>
        <taxon>Lactobacillaceae</taxon>
        <taxon>Lactobacillus</taxon>
    </lineage>
</organism>
<keyword evidence="1" id="KW-0808">Transferase</keyword>
<dbReference type="Pfam" id="PF13427">
    <property type="entry name" value="AadA_C"/>
    <property type="match status" value="1"/>
</dbReference>
<dbReference type="GO" id="GO:0016740">
    <property type="term" value="F:transferase activity"/>
    <property type="evidence" value="ECO:0007669"/>
    <property type="project" value="UniProtKB-KW"/>
</dbReference>
<dbReference type="EMBL" id="JAQIEY010000012">
    <property type="protein sequence ID" value="MDA3767858.1"/>
    <property type="molecule type" value="Genomic_DNA"/>
</dbReference>
<protein>
    <submittedName>
        <fullName evidence="3">DUF4111 domain-containing protein</fullName>
    </submittedName>
</protein>